<reference evidence="3" key="1">
    <citation type="journal article" date="2019" name="Int. J. Syst. Evol. Microbiol.">
        <title>The Global Catalogue of Microorganisms (GCM) 10K type strain sequencing project: providing services to taxonomists for standard genome sequencing and annotation.</title>
        <authorList>
            <consortium name="The Broad Institute Genomics Platform"/>
            <consortium name="The Broad Institute Genome Sequencing Center for Infectious Disease"/>
            <person name="Wu L."/>
            <person name="Ma J."/>
        </authorList>
    </citation>
    <scope>NUCLEOTIDE SEQUENCE [LARGE SCALE GENOMIC DNA]</scope>
    <source>
        <strain evidence="3">CCUG 43117</strain>
    </source>
</reference>
<evidence type="ECO:0000313" key="3">
    <source>
        <dbReference type="Proteomes" id="UP001596060"/>
    </source>
</evidence>
<organism evidence="2 3">
    <name type="scientific">Bosea massiliensis</name>
    <dbReference type="NCBI Taxonomy" id="151419"/>
    <lineage>
        <taxon>Bacteria</taxon>
        <taxon>Pseudomonadati</taxon>
        <taxon>Pseudomonadota</taxon>
        <taxon>Alphaproteobacteria</taxon>
        <taxon>Hyphomicrobiales</taxon>
        <taxon>Boseaceae</taxon>
        <taxon>Bosea</taxon>
    </lineage>
</organism>
<feature type="region of interest" description="Disordered" evidence="1">
    <location>
        <begin position="1"/>
        <end position="25"/>
    </location>
</feature>
<name>A0ABW0P3K9_9HYPH</name>
<evidence type="ECO:0000313" key="2">
    <source>
        <dbReference type="EMBL" id="MFC5506303.1"/>
    </source>
</evidence>
<accession>A0ABW0P3K9</accession>
<sequence length="330" mass="36295">MSKNDDQGRLPPPQNTTLALREGESFPDPIEALTSGLGDDPALGDLIAFRQSRPDLKEAARMSRQFNNEAHRVAYAVDRHPQASTVAAGLGLAALLFDSLVCVWPADSLDEVDAKLALAHARGPFGTDQEADYIAALEPATARRIRVMRAAFHVGELTVPPAPPAPSLDDRNLAAWPRLRYDLRDLLPLRGGQPVLTIAPESWIAFARSGPDFGGLRDRIVRMLATAERLFDLARANEDGKSRELRLAAEGAQILAYLTACQAMVWPARSKADLDVKRDVARIINDRACRPDPLHQQAAVRHIVDEAIWVHRRLGLSEPALFTPDWIEIV</sequence>
<gene>
    <name evidence="2" type="ORF">ACFPN9_13650</name>
</gene>
<dbReference type="RefSeq" id="WP_377817186.1">
    <property type="nucleotide sequence ID" value="NZ_JBHSLU010000038.1"/>
</dbReference>
<proteinExistence type="predicted"/>
<keyword evidence="3" id="KW-1185">Reference proteome</keyword>
<comment type="caution">
    <text evidence="2">The sequence shown here is derived from an EMBL/GenBank/DDBJ whole genome shotgun (WGS) entry which is preliminary data.</text>
</comment>
<dbReference type="EMBL" id="JBHSLU010000038">
    <property type="protein sequence ID" value="MFC5506303.1"/>
    <property type="molecule type" value="Genomic_DNA"/>
</dbReference>
<protein>
    <submittedName>
        <fullName evidence="2">Uncharacterized protein</fullName>
    </submittedName>
</protein>
<dbReference type="Proteomes" id="UP001596060">
    <property type="component" value="Unassembled WGS sequence"/>
</dbReference>
<evidence type="ECO:0000256" key="1">
    <source>
        <dbReference type="SAM" id="MobiDB-lite"/>
    </source>
</evidence>